<dbReference type="Proteomes" id="UP000315496">
    <property type="component" value="Chromosome 1"/>
</dbReference>
<keyword evidence="2" id="KW-0732">Signal</keyword>
<dbReference type="Gene3D" id="2.160.20.110">
    <property type="match status" value="1"/>
</dbReference>
<evidence type="ECO:0000256" key="1">
    <source>
        <dbReference type="SAM" id="Phobius"/>
    </source>
</evidence>
<dbReference type="OrthoDB" id="300641at2759"/>
<feature type="signal peptide" evidence="2">
    <location>
        <begin position="1"/>
        <end position="20"/>
    </location>
</feature>
<name>A0A4Z1TDM1_GIAMU</name>
<sequence>MRTVIFVFFTCLCLSTNALASYDCDTPQQLSSSADFDLFLRTCPSGSASIQTDLYINISAPYPSFSGSLDSENKSIYVILDSNTTTLSLFETFSGSLKNVTFHVTIPSIGWNHKLVGGLAGVLNTTSFEDVTIYTDISGSTNLNPDQSMKYVGGVAGIAYAMPDSLVVSSNILLTLVTATAGGIVGVYLPDVKTNDNHTNTKFLTKNHAVEANITCLYSECVVGLFIGNTTGGVANSVATGMLYVVGNIDSAIAVGGAVGVLGSSLLNISITLSEFLVRQAHQDGTAAGGLVGLATGTFLGSILIDSCSVIIDTANTDSTIFFMGGAIGLAEGVILTRTSIQITDLTASQTIGGLIGQARSSLIAESHVKLGNVKVIGVKRRQVFNRGYSEQYFLAFEPYDNFGGLLGMAFGSTQLLDSMAYVGTLNYTARRQSVFGGLVGIGYDFDTRRCSCAYEHVIFNRSDNVITGIISQDDQAVLTSGGLLGLVLSDGSNFNGLDGSYGIYRRVEIYDFCAPYAANNSIVLGGLLGSATSLFTTRSTPIVISTSYVLMTVEVTEPSECVNNSRFLFGSLFGYDSTNLSFQNTFSRVNLSTNALSFDSYTSADDLVYGIGILGGLSFDEFIDIENSYVNLTAQYVEGLTVAPLSSLQLMVGAYVDNICYSCNRVYVILPVGDIQTAISISVTNSLLEETYDFSFSTYSHWTFLSGVGPYLQYVPMYTPGPRVSFDSWNGDLQVALNMAVFGWDTTHIYMKNQDSTFPLLDMRFLQSCSIPGCSVCNGSTCMACSEPNYLTDSGCVPCPEECSSCTPSYQIYAPVQETDNKTCTYCILARYAPVTDPTDPNYGHCSLYPTCKLDNCLRCNTTDSSRCALCYPGYVLTLKGLCLPCANDCYLCTSTTDCSLCKNASILPISGLCTYTNTCPGTSCIFCTPDNPNICIYCDDQAVGSGADRLKPNQDGICDWSSDRCTIPHCFSCSQGKELVCEQCESRYHLKSQVGTCETCSPGCLSCHDQNSCSTCLNHDVKPVLGTCEYQVGQCTLRCQSCLGYNEQFCLTCSPGNNLNDVSWTCIPIPPPLIPTYGICLIVISTILVIAAIITIPIIVVRQRRKNKRAMAEASETKTLMTH</sequence>
<dbReference type="InterPro" id="IPR009030">
    <property type="entry name" value="Growth_fac_rcpt_cys_sf"/>
</dbReference>
<protein>
    <submittedName>
        <fullName evidence="3">High cysteine membrane protein</fullName>
    </submittedName>
</protein>
<keyword evidence="4" id="KW-1185">Reference proteome</keyword>
<dbReference type="SUPFAM" id="SSF57184">
    <property type="entry name" value="Growth factor receptor domain"/>
    <property type="match status" value="1"/>
</dbReference>
<dbReference type="EMBL" id="VDLU01000001">
    <property type="protein sequence ID" value="TNJ30651.1"/>
    <property type="molecule type" value="Genomic_DNA"/>
</dbReference>
<feature type="transmembrane region" description="Helical" evidence="1">
    <location>
        <begin position="1078"/>
        <end position="1103"/>
    </location>
</feature>
<feature type="chain" id="PRO_5021221553" evidence="2">
    <location>
        <begin position="21"/>
        <end position="1125"/>
    </location>
</feature>
<keyword evidence="1" id="KW-0812">Transmembrane</keyword>
<dbReference type="AlphaFoldDB" id="A0A4Z1TDM1"/>
<evidence type="ECO:0000313" key="4">
    <source>
        <dbReference type="Proteomes" id="UP000315496"/>
    </source>
</evidence>
<comment type="caution">
    <text evidence="3">The sequence shown here is derived from an EMBL/GenBank/DDBJ whole genome shotgun (WGS) entry which is preliminary data.</text>
</comment>
<accession>A0A4Z1TDM1</accession>
<reference evidence="3 4" key="1">
    <citation type="submission" date="2019-05" db="EMBL/GenBank/DDBJ databases">
        <title>The compact genome of Giardia muris reveals important steps in the evolution of intestinal protozoan parasites.</title>
        <authorList>
            <person name="Xu F."/>
            <person name="Jimenez-Gonzalez A."/>
            <person name="Einarsson E."/>
            <person name="Astvaldsson A."/>
            <person name="Peirasmaki D."/>
            <person name="Eckmann L."/>
            <person name="Andersson J.O."/>
            <person name="Svard S.G."/>
            <person name="Jerlstrom-Hultqvist J."/>
        </authorList>
    </citation>
    <scope>NUCLEOTIDE SEQUENCE [LARGE SCALE GENOMIC DNA]</scope>
    <source>
        <strain evidence="3 4">Roberts-Thomson</strain>
    </source>
</reference>
<dbReference type="VEuPathDB" id="GiardiaDB:GMRT_10761"/>
<proteinExistence type="predicted"/>
<dbReference type="PANTHER" id="PTHR23275:SF100">
    <property type="entry name" value="EGF-LIKE DOMAIN-CONTAINING PROTEIN"/>
    <property type="match status" value="1"/>
</dbReference>
<evidence type="ECO:0000256" key="2">
    <source>
        <dbReference type="SAM" id="SignalP"/>
    </source>
</evidence>
<gene>
    <name evidence="3" type="ORF">GMRT_10761</name>
</gene>
<organism evidence="3 4">
    <name type="scientific">Giardia muris</name>
    <dbReference type="NCBI Taxonomy" id="5742"/>
    <lineage>
        <taxon>Eukaryota</taxon>
        <taxon>Metamonada</taxon>
        <taxon>Diplomonadida</taxon>
        <taxon>Hexamitidae</taxon>
        <taxon>Giardiinae</taxon>
        <taxon>Giardia</taxon>
    </lineage>
</organism>
<keyword evidence="1" id="KW-1133">Transmembrane helix</keyword>
<dbReference type="InterPro" id="IPR052798">
    <property type="entry name" value="Giardia_VSA"/>
</dbReference>
<evidence type="ECO:0000313" key="3">
    <source>
        <dbReference type="EMBL" id="TNJ30651.1"/>
    </source>
</evidence>
<dbReference type="PANTHER" id="PTHR23275">
    <property type="entry name" value="CABRIOLET.-RELATED"/>
    <property type="match status" value="1"/>
</dbReference>
<keyword evidence="1" id="KW-0472">Membrane</keyword>